<comment type="caution">
    <text evidence="1">The sequence shown here is derived from an EMBL/GenBank/DDBJ whole genome shotgun (WGS) entry which is preliminary data.</text>
</comment>
<dbReference type="Proteomes" id="UP000198900">
    <property type="component" value="Unassembled WGS sequence"/>
</dbReference>
<dbReference type="EMBL" id="FNDI01000021">
    <property type="protein sequence ID" value="SDI64732.1"/>
    <property type="molecule type" value="Genomic_DNA"/>
</dbReference>
<dbReference type="AlphaFoldDB" id="A0A7Z7BBX4"/>
<keyword evidence="2" id="KW-1185">Reference proteome</keyword>
<evidence type="ECO:0000313" key="1">
    <source>
        <dbReference type="EMBL" id="SDI64732.1"/>
    </source>
</evidence>
<protein>
    <submittedName>
        <fullName evidence="1">Uncharacterized protein</fullName>
    </submittedName>
</protein>
<organism evidence="1 2">
    <name type="scientific">Paraburkholderia steynii</name>
    <dbReference type="NCBI Taxonomy" id="1245441"/>
    <lineage>
        <taxon>Bacteria</taxon>
        <taxon>Pseudomonadati</taxon>
        <taxon>Pseudomonadota</taxon>
        <taxon>Betaproteobacteria</taxon>
        <taxon>Burkholderiales</taxon>
        <taxon>Burkholderiaceae</taxon>
        <taxon>Paraburkholderia</taxon>
    </lineage>
</organism>
<gene>
    <name evidence="1" type="ORF">SAMN04487926_12128</name>
</gene>
<accession>A0A7Z7BBX4</accession>
<sequence>MSATPYQIELLQHTLGLAGKTRGNHTPHRNHFVAGKGHSDMQHLEALEDLGLMERRRSPGFLEAGDIVFAATDIGRSTALAALPEPKPRTKYEDYLDADGCAGDSFGEFLCGDRLPKFENRRPLLGSWRETEYRMYRNFAFPYDYKRDVEGDWCKTMKEAKASYKAALKRHHEANRAALREAK</sequence>
<proteinExistence type="predicted"/>
<reference evidence="1" key="1">
    <citation type="submission" date="2016-10" db="EMBL/GenBank/DDBJ databases">
        <authorList>
            <person name="Varghese N."/>
            <person name="Submissions S."/>
        </authorList>
    </citation>
    <scope>NUCLEOTIDE SEQUENCE [LARGE SCALE GENOMIC DNA]</scope>
    <source>
        <strain evidence="1">YR281</strain>
    </source>
</reference>
<evidence type="ECO:0000313" key="2">
    <source>
        <dbReference type="Proteomes" id="UP000198900"/>
    </source>
</evidence>
<name>A0A7Z7BBX4_9BURK</name>